<feature type="signal peptide" evidence="7">
    <location>
        <begin position="1"/>
        <end position="22"/>
    </location>
</feature>
<dbReference type="PANTHER" id="PTHR19134:SF562">
    <property type="entry name" value="PROTEIN-TYROSINE-PHOSPHATASE"/>
    <property type="match status" value="1"/>
</dbReference>
<dbReference type="SMART" id="SM00194">
    <property type="entry name" value="PTPc"/>
    <property type="match status" value="1"/>
</dbReference>
<dbReference type="SUPFAM" id="SSF52799">
    <property type="entry name" value="(Phosphotyrosine protein) phosphatases II"/>
    <property type="match status" value="1"/>
</dbReference>
<organism evidence="10">
    <name type="scientific">Ixodes scapularis</name>
    <name type="common">Black-legged tick</name>
    <name type="synonym">Deer tick</name>
    <dbReference type="NCBI Taxonomy" id="6945"/>
    <lineage>
        <taxon>Eukaryota</taxon>
        <taxon>Metazoa</taxon>
        <taxon>Ecdysozoa</taxon>
        <taxon>Arthropoda</taxon>
        <taxon>Chelicerata</taxon>
        <taxon>Arachnida</taxon>
        <taxon>Acari</taxon>
        <taxon>Parasitiformes</taxon>
        <taxon>Ixodida</taxon>
        <taxon>Ixodoidea</taxon>
        <taxon>Ixodidae</taxon>
        <taxon>Ixodinae</taxon>
        <taxon>Ixodes</taxon>
    </lineage>
</organism>
<dbReference type="VEuPathDB" id="VectorBase:ISCI005920"/>
<feature type="region of interest" description="Disordered" evidence="5">
    <location>
        <begin position="169"/>
        <end position="205"/>
    </location>
</feature>
<dbReference type="InterPro" id="IPR000242">
    <property type="entry name" value="PTP_cat"/>
</dbReference>
<reference evidence="10" key="1">
    <citation type="submission" date="2019-04" db="EMBL/GenBank/DDBJ databases">
        <title>An insight into the mialome of Ixodes scapularis.</title>
        <authorList>
            <person name="Ribeiro J.M."/>
            <person name="Mather T.N."/>
            <person name="Karim S."/>
        </authorList>
    </citation>
    <scope>NUCLEOTIDE SEQUENCE</scope>
</reference>
<feature type="domain" description="Tyrosine-protein phosphatase" evidence="8">
    <location>
        <begin position="915"/>
        <end position="1148"/>
    </location>
</feature>
<evidence type="ECO:0000256" key="5">
    <source>
        <dbReference type="SAM" id="MobiDB-lite"/>
    </source>
</evidence>
<dbReference type="InterPro" id="IPR016130">
    <property type="entry name" value="Tyr_Pase_AS"/>
</dbReference>
<feature type="compositionally biased region" description="Basic and acidic residues" evidence="5">
    <location>
        <begin position="135"/>
        <end position="152"/>
    </location>
</feature>
<dbReference type="PANTHER" id="PTHR19134">
    <property type="entry name" value="RECEPTOR-TYPE TYROSINE-PROTEIN PHOSPHATASE"/>
    <property type="match status" value="1"/>
</dbReference>
<feature type="compositionally biased region" description="Polar residues" evidence="5">
    <location>
        <begin position="262"/>
        <end position="271"/>
    </location>
</feature>
<dbReference type="InterPro" id="IPR000387">
    <property type="entry name" value="Tyr_Pase_dom"/>
</dbReference>
<feature type="compositionally biased region" description="Polar residues" evidence="5">
    <location>
        <begin position="122"/>
        <end position="134"/>
    </location>
</feature>
<evidence type="ECO:0000259" key="8">
    <source>
        <dbReference type="PROSITE" id="PS50055"/>
    </source>
</evidence>
<feature type="region of interest" description="Disordered" evidence="5">
    <location>
        <begin position="122"/>
        <end position="155"/>
    </location>
</feature>
<keyword evidence="7" id="KW-0732">Signal</keyword>
<dbReference type="PROSITE" id="PS50055">
    <property type="entry name" value="TYR_PHOSPHATASE_PTP"/>
    <property type="match status" value="1"/>
</dbReference>
<feature type="transmembrane region" description="Helical" evidence="6">
    <location>
        <begin position="799"/>
        <end position="822"/>
    </location>
</feature>
<dbReference type="PROSITE" id="PS00383">
    <property type="entry name" value="TYR_PHOSPHATASE_1"/>
    <property type="match status" value="1"/>
</dbReference>
<dbReference type="OrthoDB" id="6419716at2759"/>
<dbReference type="PROSITE" id="PS50056">
    <property type="entry name" value="TYR_PHOSPHATASE_2"/>
    <property type="match status" value="1"/>
</dbReference>
<comment type="similarity">
    <text evidence="1">Belongs to the protein-tyrosine phosphatase family.</text>
</comment>
<feature type="region of interest" description="Disordered" evidence="5">
    <location>
        <begin position="596"/>
        <end position="617"/>
    </location>
</feature>
<dbReference type="CDD" id="cd00047">
    <property type="entry name" value="PTPc"/>
    <property type="match status" value="1"/>
</dbReference>
<dbReference type="Gene3D" id="3.90.190.10">
    <property type="entry name" value="Protein tyrosine phosphatase superfamily"/>
    <property type="match status" value="1"/>
</dbReference>
<dbReference type="EC" id="3.1.3.48" evidence="2"/>
<evidence type="ECO:0000256" key="3">
    <source>
        <dbReference type="ARBA" id="ARBA00022801"/>
    </source>
</evidence>
<evidence type="ECO:0000256" key="7">
    <source>
        <dbReference type="SAM" id="SignalP"/>
    </source>
</evidence>
<dbReference type="GO" id="GO:0004725">
    <property type="term" value="F:protein tyrosine phosphatase activity"/>
    <property type="evidence" value="ECO:0007669"/>
    <property type="project" value="UniProtKB-EC"/>
</dbReference>
<dbReference type="GO" id="GO:0048666">
    <property type="term" value="P:neuron development"/>
    <property type="evidence" value="ECO:0007669"/>
    <property type="project" value="UniProtKB-ARBA"/>
</dbReference>
<proteinExistence type="inferred from homology"/>
<evidence type="ECO:0000256" key="1">
    <source>
        <dbReference type="ARBA" id="ARBA00009580"/>
    </source>
</evidence>
<dbReference type="Pfam" id="PF00102">
    <property type="entry name" value="Y_phosphatase"/>
    <property type="match status" value="1"/>
</dbReference>
<dbReference type="SMART" id="SM00404">
    <property type="entry name" value="PTPc_motif"/>
    <property type="match status" value="1"/>
</dbReference>
<evidence type="ECO:0000256" key="6">
    <source>
        <dbReference type="SAM" id="Phobius"/>
    </source>
</evidence>
<dbReference type="VEuPathDB" id="VectorBase:ISCP_004442"/>
<dbReference type="InterPro" id="IPR029021">
    <property type="entry name" value="Prot-tyrosine_phosphatase-like"/>
</dbReference>
<feature type="compositionally biased region" description="Basic and acidic residues" evidence="5">
    <location>
        <begin position="239"/>
        <end position="261"/>
    </location>
</feature>
<keyword evidence="3" id="KW-0378">Hydrolase</keyword>
<protein>
    <recommendedName>
        <fullName evidence="2">protein-tyrosine-phosphatase</fullName>
        <ecNumber evidence="2">3.1.3.48</ecNumber>
    </recommendedName>
</protein>
<dbReference type="InterPro" id="IPR050348">
    <property type="entry name" value="Protein-Tyr_Phosphatase"/>
</dbReference>
<feature type="chain" id="PRO_5020037872" description="protein-tyrosine-phosphatase" evidence="7">
    <location>
        <begin position="23"/>
        <end position="1166"/>
    </location>
</feature>
<keyword evidence="6" id="KW-0472">Membrane</keyword>
<keyword evidence="6" id="KW-0812">Transmembrane</keyword>
<keyword evidence="10" id="KW-0675">Receptor</keyword>
<accession>A0A4D5RUD9</accession>
<evidence type="ECO:0000256" key="2">
    <source>
        <dbReference type="ARBA" id="ARBA00013064"/>
    </source>
</evidence>
<dbReference type="VEuPathDB" id="VectorBase:ISCW005920"/>
<dbReference type="InterPro" id="IPR003595">
    <property type="entry name" value="Tyr_Pase_cat"/>
</dbReference>
<feature type="region of interest" description="Disordered" evidence="5">
    <location>
        <begin position="410"/>
        <end position="475"/>
    </location>
</feature>
<evidence type="ECO:0000313" key="10">
    <source>
        <dbReference type="EMBL" id="MOY40609.1"/>
    </source>
</evidence>
<evidence type="ECO:0000259" key="9">
    <source>
        <dbReference type="PROSITE" id="PS50056"/>
    </source>
</evidence>
<dbReference type="AlphaFoldDB" id="A0A4D5RUD9"/>
<name>A0A4D5RUD9_IXOSC</name>
<feature type="domain" description="Tyrosine specific protein phosphatases" evidence="9">
    <location>
        <begin position="1062"/>
        <end position="1139"/>
    </location>
</feature>
<dbReference type="EMBL" id="GHJT01006638">
    <property type="protein sequence ID" value="MOY40609.1"/>
    <property type="molecule type" value="Transcribed_RNA"/>
</dbReference>
<keyword evidence="4" id="KW-0904">Protein phosphatase</keyword>
<evidence type="ECO:0000256" key="4">
    <source>
        <dbReference type="ARBA" id="ARBA00022912"/>
    </source>
</evidence>
<feature type="region of interest" description="Disordered" evidence="5">
    <location>
        <begin position="227"/>
        <end position="278"/>
    </location>
</feature>
<dbReference type="PRINTS" id="PR00700">
    <property type="entry name" value="PRTYPHPHTASE"/>
</dbReference>
<keyword evidence="6" id="KW-1133">Transmembrane helix</keyword>
<sequence>MLPLSPVQLIIVISWIAALLECAPVSGGDQSEKLTSSTSPLFRLLASTTGGLPRDETLRTPEQILKSTTATSKLSAHQLSEAPESSTESLLRVEGVTWHKIKQNVFDTSRQFVFSDAPREATLSTNVASSTTSEIKLKDADDNEGHPKKDVSYENTSTLDNVVHEKEKIVTPSGSKLTPKRTAYSTAVHRSGVDDDASMSERSRFHELRPPLLDEHVEVTQSLTKEQLDPIFDGSPITVDKKHELSQGHKSKPDNASEIERTQGQSTTATETKLDDYDEKLKHTETTAAINSGRSTTPTAYTDLADLTSGQNVPKISVSTDKLEEAYTTSVIYTAKESRHNPQKSLPVTSAIASTGAAVDSEVPSERAATKASELYKETKFLVSSTADTTTSGPALKLTTASELAKVEPKTGYDKGNLTPPPKPQNPSLQTGDEDIEMQRPKEVPATEGPDTLSSTAELQSPDPGMSDDEFGEGAEKYQDGLSGLLLPEDSVSKISVEPKFIGNVSDAKLSESDWPGDDQEKFLDEGGKTKMEKSVTQKEDDSLVIIREKLTTTTASSMGESKKTLSTINTEGSFIPTTRAHGTDRKIITHTTETIKSQGQTTPMPPATAATVGDVPTTDSTGGGCLRFDTGCSSDADSSSVAPVEGLSTSLPDGEAGQPVLGESNVALCITITLSHTWDQFCAQMEAFRHGVASVLSSELRANVRPRQVIIEDHCGRGSSRHGALAGNNTAVVRMHLMDEQDRYSQKLTALAAVILHHNDQGRIDLQMMNVCFYSGQHGTPSLMPEDARVYGPASSSVIASITISAIAGASLFLICILLVVMRQRLLNKHSTTNTVDGLSMASFKSSFRKKTIRNSLRSFLNDAFDGHEDLSSPVPFNNLPLIISNKEALEEEFKRIPMTIPRVDEVPHGAEGKNRYANVIPIPETRVHLTKKLGDETSDYINANYVRGYKGRSRHYIACQAPLPETVKDFWRMVWEQQCKVILMLTPCEENGVQRCAPYFPQNTLDCHKLYGDYQVSLQAKDVRPSFTLSTFKLHDLDKNLCRDVYHCWYTGWPPQGVPEDVSSVVSFLIEARRFVSRNQGPTVVHCSPGTGRTGTVLAVDVCMHELEERRRVDVPRVVFKLRQDRSGCVQTKEQYAFIYEALYDYSARIAMQSSQRPSVVSTA</sequence>